<dbReference type="EMBL" id="KX557272">
    <property type="protein sequence ID" value="AOE43731.1"/>
    <property type="molecule type" value="Genomic_DNA"/>
</dbReference>
<evidence type="ECO:0000313" key="2">
    <source>
        <dbReference type="Proteomes" id="UP000202170"/>
    </source>
</evidence>
<accession>A0A1B3AYB2</accession>
<organism evidence="1 2">
    <name type="scientific">Gordonia phage Bantam</name>
    <dbReference type="NCBI Taxonomy" id="1887641"/>
    <lineage>
        <taxon>Viruses</taxon>
        <taxon>Duplodnaviria</taxon>
        <taxon>Heunggongvirae</taxon>
        <taxon>Uroviricota</taxon>
        <taxon>Caudoviricetes</taxon>
        <taxon>Bantamvirus</taxon>
        <taxon>Bantamvirus bantam</taxon>
    </lineage>
</organism>
<evidence type="ECO:0000313" key="1">
    <source>
        <dbReference type="EMBL" id="AOE43731.1"/>
    </source>
</evidence>
<dbReference type="RefSeq" id="YP_009287510.1">
    <property type="nucleotide sequence ID" value="NC_031074.1"/>
</dbReference>
<proteinExistence type="predicted"/>
<dbReference type="GeneID" id="29080305"/>
<keyword evidence="2" id="KW-1185">Reference proteome</keyword>
<sequence>MPLNLMVGGQMTEHVPKIVNPNTGQLVDPEQLAIWDGTKFVRVWPPAQQGVAYTDPLDSLAAFTQTSTGSGVVISNGEAAWTGSNNGEATVLYNQAAQTDDQYVRGTVGSNTRNDRASGLIMHCGATLDSWYGVLVESDRLTLVSGYGRWLQDTLPTYGQYTGSVSTGDVIELWNKGTTFYVTQNGTTRLSVPIPGIAFSADRRRQGFGMYRTAFFSSGRWADWAGGDAKAFGK</sequence>
<protein>
    <submittedName>
        <fullName evidence="1">Uncharacterized protein</fullName>
    </submittedName>
</protein>
<dbReference type="KEGG" id="vg:29080305"/>
<dbReference type="Proteomes" id="UP000202170">
    <property type="component" value="Segment"/>
</dbReference>
<gene>
    <name evidence="1" type="primary">41</name>
    <name evidence="1" type="ORF">SEA_BANTAM_41</name>
</gene>
<name>A0A1B3AYB2_9CAUD</name>
<reference evidence="2" key="1">
    <citation type="submission" date="2016-07" db="EMBL/GenBank/DDBJ databases">
        <authorList>
            <person name="Florea S."/>
            <person name="Webb J.S."/>
            <person name="Jaromczyk J."/>
            <person name="Schardl C.L."/>
        </authorList>
    </citation>
    <scope>NUCLEOTIDE SEQUENCE [LARGE SCALE GENOMIC DNA]</scope>
</reference>